<proteinExistence type="predicted"/>
<name>A0A3S0HQL2_9BACT</name>
<reference evidence="1 2" key="1">
    <citation type="submission" date="2018-12" db="EMBL/GenBank/DDBJ databases">
        <title>Hymenobacter gummosus sp. nov., isolated from a spring.</title>
        <authorList>
            <person name="Nie L."/>
        </authorList>
    </citation>
    <scope>NUCLEOTIDE SEQUENCE [LARGE SCALE GENOMIC DNA]</scope>
    <source>
        <strain evidence="1 2">KCTC 52166</strain>
    </source>
</reference>
<organism evidence="1 2">
    <name type="scientific">Hymenobacter gummosus</name>
    <dbReference type="NCBI Taxonomy" id="1776032"/>
    <lineage>
        <taxon>Bacteria</taxon>
        <taxon>Pseudomonadati</taxon>
        <taxon>Bacteroidota</taxon>
        <taxon>Cytophagia</taxon>
        <taxon>Cytophagales</taxon>
        <taxon>Hymenobacteraceae</taxon>
        <taxon>Hymenobacter</taxon>
    </lineage>
</organism>
<dbReference type="AlphaFoldDB" id="A0A3S0HQL2"/>
<evidence type="ECO:0008006" key="3">
    <source>
        <dbReference type="Google" id="ProtNLM"/>
    </source>
</evidence>
<protein>
    <recommendedName>
        <fullName evidence="3">Lipocalin-like domain-containing protein</fullName>
    </recommendedName>
</protein>
<dbReference type="OrthoDB" id="1118927at2"/>
<evidence type="ECO:0000313" key="1">
    <source>
        <dbReference type="EMBL" id="RTQ52350.1"/>
    </source>
</evidence>
<keyword evidence="2" id="KW-1185">Reference proteome</keyword>
<accession>A0A3S0HQL2</accession>
<dbReference type="RefSeq" id="WP_126692007.1">
    <property type="nucleotide sequence ID" value="NZ_RXOF01000002.1"/>
</dbReference>
<comment type="caution">
    <text evidence="1">The sequence shown here is derived from an EMBL/GenBank/DDBJ whole genome shotgun (WGS) entry which is preliminary data.</text>
</comment>
<evidence type="ECO:0000313" key="2">
    <source>
        <dbReference type="Proteomes" id="UP000282184"/>
    </source>
</evidence>
<dbReference type="EMBL" id="RXOF01000002">
    <property type="protein sequence ID" value="RTQ52350.1"/>
    <property type="molecule type" value="Genomic_DNA"/>
</dbReference>
<dbReference type="Proteomes" id="UP000282184">
    <property type="component" value="Unassembled WGS sequence"/>
</dbReference>
<sequence length="88" mass="9664">MPHTYWLRATMAAALLTVTLSCSRKEEISPVTLTGKWDLIRVGGGFTGAVNVIPPGTEVLTFSDDGTYTRTVKVGTSETNKFWYQPQP</sequence>
<gene>
    <name evidence="1" type="ORF">EJV47_04860</name>
</gene>